<name>A0A516GD85_9MICO</name>
<keyword evidence="3" id="KW-1185">Reference proteome</keyword>
<dbReference type="EMBL" id="CP041616">
    <property type="protein sequence ID" value="QDO89484.1"/>
    <property type="molecule type" value="Genomic_DNA"/>
</dbReference>
<evidence type="ECO:0000313" key="2">
    <source>
        <dbReference type="EMBL" id="QDO89484.1"/>
    </source>
</evidence>
<evidence type="ECO:0000256" key="1">
    <source>
        <dbReference type="SAM" id="MobiDB-lite"/>
    </source>
</evidence>
<dbReference type="AlphaFoldDB" id="A0A516GD85"/>
<feature type="region of interest" description="Disordered" evidence="1">
    <location>
        <begin position="1"/>
        <end position="21"/>
    </location>
</feature>
<protein>
    <submittedName>
        <fullName evidence="2">Uncharacterized protein</fullName>
    </submittedName>
</protein>
<sequence>MAQTARDRLTRLLTDSGAATSDSATVQITATALQLGVDGVGEVRLPARPADVKKLVAVARPAHFGKGEQTLHDPSVRDTWEITPEQVSLGG</sequence>
<dbReference type="RefSeq" id="WP_143784170.1">
    <property type="nucleotide sequence ID" value="NZ_CP041616.1"/>
</dbReference>
<dbReference type="OrthoDB" id="9782970at2"/>
<dbReference type="Proteomes" id="UP000315395">
    <property type="component" value="Chromosome"/>
</dbReference>
<proteinExistence type="predicted"/>
<gene>
    <name evidence="2" type="ORF">FNH13_15030</name>
</gene>
<accession>A0A516GD85</accession>
<reference evidence="2 3" key="1">
    <citation type="submission" date="2019-07" db="EMBL/GenBank/DDBJ databases">
        <title>complete genome sequencing of Ornithinimicrobium sp. H23M54.</title>
        <authorList>
            <person name="Bae J.-W."/>
            <person name="Lee S.-Y."/>
        </authorList>
    </citation>
    <scope>NUCLEOTIDE SEQUENCE [LARGE SCALE GENOMIC DNA]</scope>
    <source>
        <strain evidence="2 3">H23M54</strain>
    </source>
</reference>
<evidence type="ECO:0000313" key="3">
    <source>
        <dbReference type="Proteomes" id="UP000315395"/>
    </source>
</evidence>
<feature type="compositionally biased region" description="Basic and acidic residues" evidence="1">
    <location>
        <begin position="1"/>
        <end position="10"/>
    </location>
</feature>
<organism evidence="2 3">
    <name type="scientific">Ornithinimicrobium ciconiae</name>
    <dbReference type="NCBI Taxonomy" id="2594265"/>
    <lineage>
        <taxon>Bacteria</taxon>
        <taxon>Bacillati</taxon>
        <taxon>Actinomycetota</taxon>
        <taxon>Actinomycetes</taxon>
        <taxon>Micrococcales</taxon>
        <taxon>Ornithinimicrobiaceae</taxon>
        <taxon>Ornithinimicrobium</taxon>
    </lineage>
</organism>
<dbReference type="KEGG" id="orz:FNH13_15030"/>